<feature type="region of interest" description="Disordered" evidence="8">
    <location>
        <begin position="390"/>
        <end position="492"/>
    </location>
</feature>
<feature type="compositionally biased region" description="Low complexity" evidence="8">
    <location>
        <begin position="1570"/>
        <end position="1596"/>
    </location>
</feature>
<sequence length="2242" mass="238725">MLLGKPQIPASVISSVGAVNYQQSAAAVRQLYVVAPTGYGSGGGIGTAFNATSSNDNVKGHPLPYSNSSASESANHNHQQQHLQFHQPGSGSTSNGSHKMITQTSTGSSSAVVHSSAASTTTAALSVATAAANNSNGSTNQPRQHPKKRKFYLADLEEMESHRGSAGSSGPPLQPVDTGGTSLLNGSNTSNSTVNSSSSNNLSLESDQHPVGASEVFSAASGHTELPNSRPPSGSSASPSVAYSSCSGNGNNLGAIITVTSMAQLQQQQHHSQSIAMNERVSCSSPSSSNNRNNNNGTIEGARLHSQQGYDAMQQQQRQTVMSADSARSQQQQQPMRIQQTADGYYGNKKIYTSSFGDPRNSSSGISTEVSSEAFVIAILSELSPINSYKPAATPPSSMPQSIQLQQLQQQQNTVGSPSSVHQQQQQQQHGPPSSNTPPDTGSHHMSSTPPVAGLISSNATTSSSGGPPPPPPTSSSSTAQSSSGGAAAPSSLIDLNDWATNYRVLARRKDYYESGVIRATPSPSTVVVLFDYPEGSQQKYEDVFGAGRYDIIDDACPSASDVGPGSRVCVRLQTVPAYPTGNVYVEAVVKEMHNSTKKFSVQITGAGGGTQELLVKRVDIRLLKPPWWDELEEMVEAVEGARNRSQPTPVSSSGPVSYPNADMPQVPSNAIVYSQSSVPPVSATGAPYKAISITQGRANNHYQAHHLSQQQQQQQQQSGNELVAPGGPNTVLTAGSPDDLHSANRNFYDYDSDDELRRGEINFPMDGENEKYSGSSKRSSMQSRGSTSSLLDQRSTPRSQPATPRSQAATPHRFKKGDVVSTPNGIRKKFNGKQWRRLCSNESCSKESQRRGYCSRHLSQKGNALRSSAGSTANHFASSRSSSKTQLDEDTSRDSETSPNYRVTGRFDETETDVANMLVSLSSSRSATPCTFSSPTGHASSPLASTTQSPVTIGNRQNVFMPIGSPAPSSDHHNKFKTNTPSPNMYGGGGGGTQGLGISGMPMNLGPQQQPPLIRPELLRPSQTVPQQPIVSLPPTGHATSVIRISPASSHSSQHPGLYSSFHGQQQVIVDPGQPALQQQQHLPNRGPIMAPQQTIHLQQQSIVQQQPHSAVPQQQQQPTVPKNGISTGSTFQWHTLLPIIQAPASKTFVHHHQLSYSPAQHQQQQSSGIPQTVNTTIIASPTVRICTPPPSEPAADDECDDNEGDDDVFEAEPVKTNYSNNSNNTNNQLAGRDNFQSSGGGGNQLLRGMDIEAGSGSFANQTLAGGPQQGSTAAVTGANSKAENDSINKRRTQSCSAALQAANNAGGGPPSAKEPQSPLNKKDAKIRRPMNAFMIFSKRHRALVHQKHPNQDNRTVSKILGEWWYALKQDEKTKYHELASEVKEAHFRAHPEWKWCSKDRRKSSSSTKDGRGRMDSFDGNDSFDEKSPTTPSEHGPAGAAVPQLNDIIPTTIAPYNTANHPDEESARPDGSGAGEKMDHDDGTMSDDDQQMVIAEESAALQPISESAVEIDLKCAEKVGDSDVDDVGNGGASAGGEGEDYKARIKVSDSVVSSSSLANDNIPTDYSKTATAPIPPASNSSSSSSAPSTPSDPLTCKPKPIKVALLPPPVSHQPSGGHPVGGNTPHGEQPSGAGMLHHSYHHHQTPLSYSYGSPKNPIGVSPFQPTGGAFKTMPQSPKTIAKQEQYQSVSTPTAIKSEPTDNLCNNNNNMGKVSANGNIFNFSTSAIKEHQQQQQQQQPFVSTDNKFVPSPSAVSAAVQQHHQQQQHLHHQHQQQQHPHLHHHQPPTFSSGPNSESAAAAILTSNQLLAAAAAAGRQKFMFAVNANNPQFTLVLPESQQYALNDRSKLYATPSSAISSSSSSTASSSAVSLTSSSSTLLSSSSLGSSQNSSCSSAVPGLAASTAYALTTSSMVQGPQLKPAISSSTTTATLQPVQYLIQGKIPNLLISTPALQAYQPQHQPQQPPLVNIKQEPPESPGGRNLPVTPNSCSSAAMPPMDLGSEQHNPMSGSVPTGAASEETDDDFDAPESKKFILAPTPAQLGRAPLQRRQMSNSSNSSGHQQQQNSGDSSDNSNGSTHQPSTQMPSALPTPTSATIDDFQSPQISPTVKTKNFFKKVKPDDMDNVLRQVDFEKKFKTLPQFKPEDCQSPSAISVPSSPRVFTQNYRKKSAQQQQQQQQLQQQHQQQHHQQQLKTPMEDEHPQQHHHHHPSAQLTSDSSAPLSSTATPSSAYIVGNRFFGPD</sequence>
<keyword evidence="4 7" id="KW-0238">DNA-binding</keyword>
<dbReference type="InterPro" id="IPR058607">
    <property type="entry name" value="HMG-box_Cic-like"/>
</dbReference>
<feature type="compositionally biased region" description="Low complexity" evidence="8">
    <location>
        <begin position="2172"/>
        <end position="2193"/>
    </location>
</feature>
<feature type="region of interest" description="Disordered" evidence="8">
    <location>
        <begin position="268"/>
        <end position="343"/>
    </location>
</feature>
<feature type="compositionally biased region" description="Low complexity" evidence="8">
    <location>
        <begin position="774"/>
        <end position="790"/>
    </location>
</feature>
<dbReference type="InterPro" id="IPR036910">
    <property type="entry name" value="HMG_box_dom_sf"/>
</dbReference>
<proteinExistence type="evidence at transcript level"/>
<dbReference type="PROSITE" id="PS50118">
    <property type="entry name" value="HMG_BOX_2"/>
    <property type="match status" value="1"/>
</dbReference>
<feature type="region of interest" description="Disordered" evidence="8">
    <location>
        <begin position="1519"/>
        <end position="1646"/>
    </location>
</feature>
<feature type="region of interest" description="Disordered" evidence="8">
    <location>
        <begin position="704"/>
        <end position="828"/>
    </location>
</feature>
<feature type="compositionally biased region" description="Gly residues" evidence="8">
    <location>
        <begin position="987"/>
        <end position="999"/>
    </location>
</feature>
<feature type="compositionally biased region" description="Polar residues" evidence="8">
    <location>
        <begin position="2148"/>
        <end position="2165"/>
    </location>
</feature>
<feature type="region of interest" description="Disordered" evidence="8">
    <location>
        <begin position="641"/>
        <end position="660"/>
    </location>
</feature>
<organism evidence="10">
    <name type="scientific">Aedes aegypti</name>
    <name type="common">Yellowfever mosquito</name>
    <name type="synonym">Culex aegypti</name>
    <dbReference type="NCBI Taxonomy" id="7159"/>
    <lineage>
        <taxon>Eukaryota</taxon>
        <taxon>Metazoa</taxon>
        <taxon>Ecdysozoa</taxon>
        <taxon>Arthropoda</taxon>
        <taxon>Hexapoda</taxon>
        <taxon>Insecta</taxon>
        <taxon>Pterygota</taxon>
        <taxon>Neoptera</taxon>
        <taxon>Endopterygota</taxon>
        <taxon>Diptera</taxon>
        <taxon>Nematocera</taxon>
        <taxon>Culicoidea</taxon>
        <taxon>Culicidae</taxon>
        <taxon>Culicinae</taxon>
        <taxon>Aedini</taxon>
        <taxon>Aedes</taxon>
        <taxon>Stegomyia</taxon>
    </lineage>
</organism>
<evidence type="ECO:0000256" key="3">
    <source>
        <dbReference type="ARBA" id="ARBA00023015"/>
    </source>
</evidence>
<evidence type="ECO:0000256" key="1">
    <source>
        <dbReference type="ARBA" id="ARBA00022491"/>
    </source>
</evidence>
<dbReference type="Pfam" id="PF16090">
    <property type="entry name" value="DUF4819"/>
    <property type="match status" value="1"/>
</dbReference>
<keyword evidence="3" id="KW-0805">Transcription regulation</keyword>
<dbReference type="CDD" id="cd21990">
    <property type="entry name" value="HMG-box_CIC-like"/>
    <property type="match status" value="1"/>
</dbReference>
<dbReference type="SMART" id="SM00398">
    <property type="entry name" value="HMG"/>
    <property type="match status" value="1"/>
</dbReference>
<feature type="compositionally biased region" description="Polar residues" evidence="8">
    <location>
        <begin position="644"/>
        <end position="656"/>
    </location>
</feature>
<feature type="compositionally biased region" description="Low complexity" evidence="8">
    <location>
        <begin position="404"/>
        <end position="434"/>
    </location>
</feature>
<feature type="compositionally biased region" description="Polar residues" evidence="8">
    <location>
        <begin position="89"/>
        <end position="103"/>
    </location>
</feature>
<dbReference type="SUPFAM" id="SSF47095">
    <property type="entry name" value="HMG-box"/>
    <property type="match status" value="1"/>
</dbReference>
<accession>A0A0P6IYP0</accession>
<feature type="region of interest" description="Disordered" evidence="8">
    <location>
        <begin position="1190"/>
        <end position="1324"/>
    </location>
</feature>
<feature type="compositionally biased region" description="Low complexity" evidence="8">
    <location>
        <begin position="1295"/>
        <end position="1306"/>
    </location>
</feature>
<feature type="compositionally biased region" description="Acidic residues" evidence="8">
    <location>
        <begin position="1196"/>
        <end position="1212"/>
    </location>
</feature>
<feature type="compositionally biased region" description="Polar residues" evidence="8">
    <location>
        <begin position="305"/>
        <end position="329"/>
    </location>
</feature>
<feature type="region of interest" description="Disordered" evidence="8">
    <location>
        <begin position="925"/>
        <end position="951"/>
    </location>
</feature>
<feature type="compositionally biased region" description="Low complexity" evidence="8">
    <location>
        <begin position="475"/>
        <end position="492"/>
    </location>
</feature>
<feature type="compositionally biased region" description="Low complexity" evidence="8">
    <location>
        <begin position="178"/>
        <end position="204"/>
    </location>
</feature>
<feature type="compositionally biased region" description="Polar residues" evidence="8">
    <location>
        <begin position="437"/>
        <end position="450"/>
    </location>
</feature>
<feature type="compositionally biased region" description="Low complexity" evidence="8">
    <location>
        <begin position="282"/>
        <end position="296"/>
    </location>
</feature>
<dbReference type="Pfam" id="PF00505">
    <property type="entry name" value="HMG_box"/>
    <property type="match status" value="1"/>
</dbReference>
<feature type="compositionally biased region" description="Low complexity" evidence="8">
    <location>
        <begin position="227"/>
        <end position="244"/>
    </location>
</feature>
<evidence type="ECO:0000256" key="6">
    <source>
        <dbReference type="ARBA" id="ARBA00023242"/>
    </source>
</evidence>
<feature type="compositionally biased region" description="Low complexity" evidence="8">
    <location>
        <begin position="1218"/>
        <end position="1229"/>
    </location>
</feature>
<feature type="region of interest" description="Disordered" evidence="8">
    <location>
        <begin position="866"/>
        <end position="910"/>
    </location>
</feature>
<evidence type="ECO:0000256" key="8">
    <source>
        <dbReference type="SAM" id="MobiDB-lite"/>
    </source>
</evidence>
<dbReference type="Gene3D" id="1.10.30.10">
    <property type="entry name" value="High mobility group box domain"/>
    <property type="match status" value="1"/>
</dbReference>
<feature type="compositionally biased region" description="Low complexity" evidence="8">
    <location>
        <begin position="2214"/>
        <end position="2231"/>
    </location>
</feature>
<evidence type="ECO:0000256" key="4">
    <source>
        <dbReference type="ARBA" id="ARBA00023125"/>
    </source>
</evidence>
<keyword evidence="5" id="KW-0804">Transcription</keyword>
<feature type="region of interest" description="Disordered" evidence="8">
    <location>
        <begin position="2142"/>
        <end position="2242"/>
    </location>
</feature>
<keyword evidence="1" id="KW-0678">Repressor</keyword>
<dbReference type="PANTHER" id="PTHR13059:SF13">
    <property type="entry name" value="PROTEIN CAPICUA HOMOLOG"/>
    <property type="match status" value="1"/>
</dbReference>
<dbReference type="FunFam" id="1.10.30.10:FF:000010">
    <property type="entry name" value="Capicua transcriptional repressor b"/>
    <property type="match status" value="1"/>
</dbReference>
<evidence type="ECO:0000256" key="7">
    <source>
        <dbReference type="PROSITE-ProRule" id="PRU00267"/>
    </source>
</evidence>
<reference evidence="10" key="1">
    <citation type="journal article" date="2016" name="PLoS ONE">
        <title>A Deep Insight into the Sialome of Male and Female Aedes aegypti Mosquitoes.</title>
        <authorList>
            <person name="Ribeiro J.M."/>
            <person name="Martin-Martin I."/>
            <person name="Arca B."/>
            <person name="Calvo E."/>
        </authorList>
    </citation>
    <scope>NUCLEOTIDE SEQUENCE</scope>
    <source>
        <strain evidence="10">Liverpool</strain>
        <tissue evidence="10">Salivary glands</tissue>
    </source>
</reference>
<feature type="region of interest" description="Disordered" evidence="8">
    <location>
        <begin position="1729"/>
        <end position="1796"/>
    </location>
</feature>
<name>A0A0P6IYP0_AEDAE</name>
<dbReference type="EMBL" id="GDUN01000949">
    <property type="protein sequence ID" value="JAN94970.1"/>
    <property type="molecule type" value="mRNA"/>
</dbReference>
<feature type="compositionally biased region" description="Polar residues" evidence="8">
    <location>
        <begin position="1558"/>
        <end position="1569"/>
    </location>
</feature>
<feature type="region of interest" description="Disordered" evidence="8">
    <location>
        <begin position="1399"/>
        <end position="1493"/>
    </location>
</feature>
<feature type="compositionally biased region" description="Low complexity" evidence="8">
    <location>
        <begin position="457"/>
        <end position="466"/>
    </location>
</feature>
<dbReference type="PANTHER" id="PTHR13059">
    <property type="entry name" value="HMG-BOX TRANSCRIPTION FACTOR BBX"/>
    <property type="match status" value="1"/>
</dbReference>
<feature type="compositionally biased region" description="Basic residues" evidence="8">
    <location>
        <begin position="1768"/>
        <end position="1785"/>
    </location>
</feature>
<keyword evidence="2" id="KW-0597">Phosphoprotein</keyword>
<feature type="DNA-binding region" description="HMG box" evidence="7">
    <location>
        <begin position="1328"/>
        <end position="1396"/>
    </location>
</feature>
<feature type="non-terminal residue" evidence="10">
    <location>
        <position position="2242"/>
    </location>
</feature>
<feature type="compositionally biased region" description="Polar residues" evidence="8">
    <location>
        <begin position="2003"/>
        <end position="2012"/>
    </location>
</feature>
<dbReference type="GO" id="GO:0000981">
    <property type="term" value="F:DNA-binding transcription factor activity, RNA polymerase II-specific"/>
    <property type="evidence" value="ECO:0007669"/>
    <property type="project" value="TreeGrafter"/>
</dbReference>
<feature type="compositionally biased region" description="Polar residues" evidence="8">
    <location>
        <begin position="1259"/>
        <end position="1283"/>
    </location>
</feature>
<feature type="compositionally biased region" description="Low complexity" evidence="8">
    <location>
        <begin position="2053"/>
        <end position="2077"/>
    </location>
</feature>
<feature type="compositionally biased region" description="Basic and acidic residues" evidence="8">
    <location>
        <begin position="887"/>
        <end position="897"/>
    </location>
</feature>
<evidence type="ECO:0000259" key="9">
    <source>
        <dbReference type="PROSITE" id="PS50118"/>
    </source>
</evidence>
<dbReference type="InterPro" id="IPR032147">
    <property type="entry name" value="Cic_dom"/>
</dbReference>
<feature type="compositionally biased region" description="Low complexity" evidence="8">
    <location>
        <begin position="1106"/>
        <end position="1123"/>
    </location>
</feature>
<feature type="region of interest" description="Disordered" evidence="8">
    <location>
        <begin position="56"/>
        <end position="108"/>
    </location>
</feature>
<protein>
    <submittedName>
        <fullName evidence="10">Putative transcription factor capicua</fullName>
    </submittedName>
</protein>
<keyword evidence="6 7" id="KW-0539">Nucleus</keyword>
<evidence type="ECO:0000256" key="2">
    <source>
        <dbReference type="ARBA" id="ARBA00022553"/>
    </source>
</evidence>
<feature type="compositionally biased region" description="Polar residues" evidence="8">
    <location>
        <begin position="866"/>
        <end position="886"/>
    </location>
</feature>
<feature type="compositionally biased region" description="Low complexity" evidence="8">
    <location>
        <begin position="66"/>
        <end position="87"/>
    </location>
</feature>
<feature type="region of interest" description="Disordered" evidence="8">
    <location>
        <begin position="1957"/>
        <end position="2105"/>
    </location>
</feature>
<feature type="compositionally biased region" description="Polar residues" evidence="8">
    <location>
        <begin position="2078"/>
        <end position="2105"/>
    </location>
</feature>
<dbReference type="InterPro" id="IPR009071">
    <property type="entry name" value="HMG_box_dom"/>
</dbReference>
<feature type="region of interest" description="Disordered" evidence="8">
    <location>
        <begin position="159"/>
        <end position="244"/>
    </location>
</feature>
<feature type="compositionally biased region" description="Low complexity" evidence="8">
    <location>
        <begin position="330"/>
        <end position="340"/>
    </location>
</feature>
<feature type="region of interest" description="Disordered" evidence="8">
    <location>
        <begin position="978"/>
        <end position="1002"/>
    </location>
</feature>
<dbReference type="InterPro" id="IPR052412">
    <property type="entry name" value="CC-Dev_Transcription_Reg"/>
</dbReference>
<feature type="compositionally biased region" description="Polar residues" evidence="8">
    <location>
        <begin position="791"/>
        <end position="810"/>
    </location>
</feature>
<dbReference type="GO" id="GO:0005634">
    <property type="term" value="C:nucleus"/>
    <property type="evidence" value="ECO:0007669"/>
    <property type="project" value="UniProtKB-UniRule"/>
</dbReference>
<feature type="region of interest" description="Disordered" evidence="8">
    <location>
        <begin position="1106"/>
        <end position="1126"/>
    </location>
</feature>
<evidence type="ECO:0000256" key="5">
    <source>
        <dbReference type="ARBA" id="ARBA00023163"/>
    </source>
</evidence>
<dbReference type="VEuPathDB" id="VectorBase:AAEL019500"/>
<evidence type="ECO:0000313" key="10">
    <source>
        <dbReference type="EMBL" id="JAN94970.1"/>
    </source>
</evidence>
<feature type="domain" description="HMG box" evidence="9">
    <location>
        <begin position="1328"/>
        <end position="1396"/>
    </location>
</feature>
<dbReference type="GO" id="GO:0000977">
    <property type="term" value="F:RNA polymerase II transcription regulatory region sequence-specific DNA binding"/>
    <property type="evidence" value="ECO:0007669"/>
    <property type="project" value="TreeGrafter"/>
</dbReference>